<evidence type="ECO:0000256" key="8">
    <source>
        <dbReference type="RuleBase" id="RU003732"/>
    </source>
</evidence>
<sequence length="638" mass="72113">MSNIKIQDSRKRKQEMCSVLSTVSLTDEPSVHKSTAEEEETPTGEKPRHHWGKQIEFLLSCVGYSVGLGNIWRFPYLCMQNGGGAFLVPYILYLIICGTALFFMETAIGQSTGLSTIRIFSMIPFFSGTCLMDFINSNPSAHSCDLILLSLGWCMVFASGILSIYYNIIVAYTIYYIGMSFNWVLPWSHCNNPWNTPQCFSFSGNDTNNQSLIGLSTGMRRTAAEEFWRYNVLEISEDISVLNGIQWKLLLALIAAWILTFVCMCKGILSSGKVVYVTATAPYIFLTVILIRGCTLPGAWYGIKFYIVPDWSRLKSIDVWISAATQIFYSLGPAWGGLITFGSFNKYTHNVQRDAILIPIICGSTSIYGGFAIFSVIGHLMHATGTNDTEQFVQQGPGLAFIAYPQALTMLPGAAIWSVLFFFMLFTLGIDSQFSTLEAVTTGLNDRFPRIVRRRRMLLTLAVCFVEFLLGLILVTRAGFYYFELLDTYATAFSVVVIGFLESIVISYLYGAQRLLDDIEWMIGPMRKVTRYWWILLWCFFVPVLTFAIIVSTFVSHAQSAEEKLKKFPEWAIIIGWTISCLSFVQFPIMAIVAVVRHGCNWRKLFRPDDEWEIVVQTRRKECQSSYELPVSNGKLEN</sequence>
<dbReference type="PANTHER" id="PTHR11616">
    <property type="entry name" value="SODIUM/CHLORIDE DEPENDENT TRANSPORTER"/>
    <property type="match status" value="1"/>
</dbReference>
<feature type="transmembrane region" description="Helical" evidence="10">
    <location>
        <begin position="147"/>
        <end position="177"/>
    </location>
</feature>
<dbReference type="InterPro" id="IPR000175">
    <property type="entry name" value="Na/ntran_symport"/>
</dbReference>
<dbReference type="SUPFAM" id="SSF161070">
    <property type="entry name" value="SNF-like"/>
    <property type="match status" value="1"/>
</dbReference>
<feature type="transmembrane region" description="Helical" evidence="10">
    <location>
        <begin position="532"/>
        <end position="551"/>
    </location>
</feature>
<feature type="binding site" evidence="6">
    <location>
        <position position="70"/>
    </location>
    <ligand>
        <name>Na(+)</name>
        <dbReference type="ChEBI" id="CHEBI:29101"/>
        <label>1</label>
    </ligand>
</feature>
<dbReference type="EMBL" id="KV906226">
    <property type="protein sequence ID" value="OON15127.1"/>
    <property type="molecule type" value="Genomic_DNA"/>
</dbReference>
<feature type="binding site" evidence="6">
    <location>
        <position position="432"/>
    </location>
    <ligand>
        <name>Na(+)</name>
        <dbReference type="ChEBI" id="CHEBI:29101"/>
        <label>1</label>
    </ligand>
</feature>
<evidence type="ECO:0000256" key="7">
    <source>
        <dbReference type="PIRSR" id="PIRSR600175-2"/>
    </source>
</evidence>
<keyword evidence="7" id="KW-1015">Disulfide bond</keyword>
<evidence type="ECO:0000256" key="1">
    <source>
        <dbReference type="ARBA" id="ARBA00004141"/>
    </source>
</evidence>
<evidence type="ECO:0000256" key="6">
    <source>
        <dbReference type="PIRSR" id="PIRSR600175-1"/>
    </source>
</evidence>
<feature type="binding site" evidence="6">
    <location>
        <position position="66"/>
    </location>
    <ligand>
        <name>Na(+)</name>
        <dbReference type="ChEBI" id="CHEBI:29101"/>
        <label>1</label>
    </ligand>
</feature>
<protein>
    <recommendedName>
        <fullName evidence="8">Transporter</fullName>
    </recommendedName>
</protein>
<feature type="binding site" evidence="6">
    <location>
        <position position="428"/>
    </location>
    <ligand>
        <name>Na(+)</name>
        <dbReference type="ChEBI" id="CHEBI:29101"/>
        <label>1</label>
    </ligand>
</feature>
<keyword evidence="4 10" id="KW-1133">Transmembrane helix</keyword>
<keyword evidence="2 8" id="KW-0813">Transport</keyword>
<feature type="transmembrane region" description="Helical" evidence="10">
    <location>
        <begin position="281"/>
        <end position="303"/>
    </location>
</feature>
<feature type="transmembrane region" description="Helical" evidence="10">
    <location>
        <begin position="489"/>
        <end position="511"/>
    </location>
</feature>
<evidence type="ECO:0000256" key="2">
    <source>
        <dbReference type="ARBA" id="ARBA00022448"/>
    </source>
</evidence>
<feature type="transmembrane region" description="Helical" evidence="10">
    <location>
        <begin position="356"/>
        <end position="381"/>
    </location>
</feature>
<dbReference type="PANTHER" id="PTHR11616:SF241">
    <property type="entry name" value="SODIUM- AND CHLORIDE-DEPENDENT GLYCINE TRANSPORTER 2"/>
    <property type="match status" value="1"/>
</dbReference>
<evidence type="ECO:0000256" key="3">
    <source>
        <dbReference type="ARBA" id="ARBA00022692"/>
    </source>
</evidence>
<feature type="transmembrane region" description="Helical" evidence="10">
    <location>
        <begin position="401"/>
        <end position="426"/>
    </location>
</feature>
<reference evidence="11 12" key="1">
    <citation type="submission" date="2015-03" db="EMBL/GenBank/DDBJ databases">
        <title>Draft genome of the nematode, Opisthorchis viverrini.</title>
        <authorList>
            <person name="Mitreva M."/>
        </authorList>
    </citation>
    <scope>NUCLEOTIDE SEQUENCE [LARGE SCALE GENOMIC DNA]</scope>
    <source>
        <strain evidence="11">Khon Kaen</strain>
    </source>
</reference>
<dbReference type="GO" id="GO:0089718">
    <property type="term" value="P:amino acid import across plasma membrane"/>
    <property type="evidence" value="ECO:0007669"/>
    <property type="project" value="TreeGrafter"/>
</dbReference>
<evidence type="ECO:0000313" key="12">
    <source>
        <dbReference type="Proteomes" id="UP000243686"/>
    </source>
</evidence>
<keyword evidence="8" id="KW-0769">Symport</keyword>
<feature type="binding site" evidence="6">
    <location>
        <position position="63"/>
    </location>
    <ligand>
        <name>Na(+)</name>
        <dbReference type="ChEBI" id="CHEBI:29101"/>
        <label>1</label>
    </ligand>
</feature>
<keyword evidence="6" id="KW-0479">Metal-binding</keyword>
<evidence type="ECO:0000256" key="9">
    <source>
        <dbReference type="SAM" id="MobiDB-lite"/>
    </source>
</evidence>
<dbReference type="GO" id="GO:0005886">
    <property type="term" value="C:plasma membrane"/>
    <property type="evidence" value="ECO:0007669"/>
    <property type="project" value="TreeGrafter"/>
</dbReference>
<dbReference type="InterPro" id="IPR037272">
    <property type="entry name" value="SNS_sf"/>
</dbReference>
<keyword evidence="5 10" id="KW-0472">Membrane</keyword>
<keyword evidence="6" id="KW-0915">Sodium</keyword>
<feature type="transmembrane region" description="Helical" evidence="10">
    <location>
        <begin position="83"/>
        <end position="104"/>
    </location>
</feature>
<comment type="similarity">
    <text evidence="8">Belongs to the sodium:neurotransmitter symporter (SNF) (TC 2.A.22) family.</text>
</comment>
<keyword evidence="12" id="KW-1185">Reference proteome</keyword>
<dbReference type="AlphaFoldDB" id="A0A1S8WL02"/>
<organism evidence="11 12">
    <name type="scientific">Opisthorchis viverrini</name>
    <name type="common">Southeast Asian liver fluke</name>
    <dbReference type="NCBI Taxonomy" id="6198"/>
    <lineage>
        <taxon>Eukaryota</taxon>
        <taxon>Metazoa</taxon>
        <taxon>Spiralia</taxon>
        <taxon>Lophotrochozoa</taxon>
        <taxon>Platyhelminthes</taxon>
        <taxon>Trematoda</taxon>
        <taxon>Digenea</taxon>
        <taxon>Opisthorchiida</taxon>
        <taxon>Opisthorchiata</taxon>
        <taxon>Opisthorchiidae</taxon>
        <taxon>Opisthorchis</taxon>
    </lineage>
</organism>
<feature type="binding site" evidence="6">
    <location>
        <position position="330"/>
    </location>
    <ligand>
        <name>Na(+)</name>
        <dbReference type="ChEBI" id="CHEBI:29101"/>
        <label>1</label>
    </ligand>
</feature>
<feature type="disulfide bond" evidence="7">
    <location>
        <begin position="190"/>
        <end position="199"/>
    </location>
</feature>
<dbReference type="GO" id="GO:0005283">
    <property type="term" value="F:amino acid:sodium symporter activity"/>
    <property type="evidence" value="ECO:0007669"/>
    <property type="project" value="TreeGrafter"/>
</dbReference>
<feature type="transmembrane region" description="Helical" evidence="10">
    <location>
        <begin position="457"/>
        <end position="483"/>
    </location>
</feature>
<dbReference type="PROSITE" id="PS00610">
    <property type="entry name" value="NA_NEUROTRAN_SYMP_1"/>
    <property type="match status" value="1"/>
</dbReference>
<feature type="transmembrane region" description="Helical" evidence="10">
    <location>
        <begin position="571"/>
        <end position="596"/>
    </location>
</feature>
<dbReference type="PRINTS" id="PR00176">
    <property type="entry name" value="NANEUSMPORT"/>
</dbReference>
<proteinExistence type="inferred from homology"/>
<accession>A0A1S8WL02</accession>
<dbReference type="Proteomes" id="UP000243686">
    <property type="component" value="Unassembled WGS sequence"/>
</dbReference>
<evidence type="ECO:0000256" key="4">
    <source>
        <dbReference type="ARBA" id="ARBA00022989"/>
    </source>
</evidence>
<gene>
    <name evidence="11" type="ORF">X801_09076</name>
</gene>
<evidence type="ECO:0000256" key="10">
    <source>
        <dbReference type="SAM" id="Phobius"/>
    </source>
</evidence>
<dbReference type="Pfam" id="PF00209">
    <property type="entry name" value="SNF"/>
    <property type="match status" value="2"/>
</dbReference>
<dbReference type="PROSITE" id="PS50267">
    <property type="entry name" value="NA_NEUROTRAN_SYMP_3"/>
    <property type="match status" value="1"/>
</dbReference>
<comment type="subcellular location">
    <subcellularLocation>
        <location evidence="1">Membrane</location>
        <topology evidence="1">Multi-pass membrane protein</topology>
    </subcellularLocation>
</comment>
<name>A0A1S8WL02_OPIVI</name>
<feature type="region of interest" description="Disordered" evidence="9">
    <location>
        <begin position="25"/>
        <end position="48"/>
    </location>
</feature>
<keyword evidence="3 8" id="KW-0812">Transmembrane</keyword>
<feature type="transmembrane region" description="Helical" evidence="10">
    <location>
        <begin position="116"/>
        <end position="135"/>
    </location>
</feature>
<dbReference type="GO" id="GO:0046872">
    <property type="term" value="F:metal ion binding"/>
    <property type="evidence" value="ECO:0007669"/>
    <property type="project" value="UniProtKB-KW"/>
</dbReference>
<feature type="transmembrane region" description="Helical" evidence="10">
    <location>
        <begin position="249"/>
        <end position="269"/>
    </location>
</feature>
<feature type="binding site" evidence="6">
    <location>
        <position position="431"/>
    </location>
    <ligand>
        <name>Na(+)</name>
        <dbReference type="ChEBI" id="CHEBI:29101"/>
        <label>1</label>
    </ligand>
</feature>
<evidence type="ECO:0000313" key="11">
    <source>
        <dbReference type="EMBL" id="OON15127.1"/>
    </source>
</evidence>
<feature type="transmembrane region" description="Helical" evidence="10">
    <location>
        <begin position="323"/>
        <end position="344"/>
    </location>
</feature>
<evidence type="ECO:0000256" key="5">
    <source>
        <dbReference type="ARBA" id="ARBA00023136"/>
    </source>
</evidence>